<dbReference type="InterPro" id="IPR002559">
    <property type="entry name" value="Transposase_11"/>
</dbReference>
<evidence type="ECO:0000259" key="1">
    <source>
        <dbReference type="Pfam" id="PF01609"/>
    </source>
</evidence>
<dbReference type="InterPro" id="IPR047647">
    <property type="entry name" value="ISAs1_transpos"/>
</dbReference>
<comment type="caution">
    <text evidence="2">The sequence shown here is derived from an EMBL/GenBank/DDBJ whole genome shotgun (WGS) entry which is preliminary data.</text>
</comment>
<sequence>MKTVGVVMSFRTEAGQAPEEPTLRYYISSAELSAKELAEAARQHWFVENKLHWSLDFALREDACKIHRGYAAENLARVRHIALNYLKGETSFKGGIRRKQKKAALDESYLATILAG</sequence>
<dbReference type="Pfam" id="PF01609">
    <property type="entry name" value="DDE_Tnp_1"/>
    <property type="match status" value="1"/>
</dbReference>
<keyword evidence="3" id="KW-1185">Reference proteome</keyword>
<dbReference type="InterPro" id="IPR051698">
    <property type="entry name" value="Transposase_11-like"/>
</dbReference>
<evidence type="ECO:0000313" key="2">
    <source>
        <dbReference type="EMBL" id="NOG31684.1"/>
    </source>
</evidence>
<accession>A0A7Y3TZS7</accession>
<dbReference type="GO" id="GO:0006313">
    <property type="term" value="P:DNA transposition"/>
    <property type="evidence" value="ECO:0007669"/>
    <property type="project" value="InterPro"/>
</dbReference>
<evidence type="ECO:0000313" key="3">
    <source>
        <dbReference type="Proteomes" id="UP000588806"/>
    </source>
</evidence>
<feature type="domain" description="Transposase IS4-like" evidence="1">
    <location>
        <begin position="24"/>
        <end position="84"/>
    </location>
</feature>
<dbReference type="AlphaFoldDB" id="A0A7Y3TZS7"/>
<reference evidence="2 3" key="2">
    <citation type="submission" date="2020-06" db="EMBL/GenBank/DDBJ databases">
        <title>Halomonas songnenensis sp. nov., a moderately halophilic bacterium isolated from saline and alkaline soils.</title>
        <authorList>
            <person name="Jiang J."/>
            <person name="Pan Y."/>
        </authorList>
    </citation>
    <scope>NUCLEOTIDE SEQUENCE [LARGE SCALE GENOMIC DNA]</scope>
    <source>
        <strain evidence="2 3">TBZ9</strain>
    </source>
</reference>
<proteinExistence type="predicted"/>
<gene>
    <name evidence="2" type="ORF">HLB35_07685</name>
</gene>
<dbReference type="GO" id="GO:0004803">
    <property type="term" value="F:transposase activity"/>
    <property type="evidence" value="ECO:0007669"/>
    <property type="project" value="InterPro"/>
</dbReference>
<dbReference type="PANTHER" id="PTHR30298">
    <property type="entry name" value="H REPEAT-ASSOCIATED PREDICTED TRANSPOSASE"/>
    <property type="match status" value="1"/>
</dbReference>
<reference evidence="2 3" key="1">
    <citation type="submission" date="2020-05" db="EMBL/GenBank/DDBJ databases">
        <authorList>
            <person name="Ruan W."/>
            <person name="Jeon C.O."/>
            <person name="Chun B.H."/>
        </authorList>
    </citation>
    <scope>NUCLEOTIDE SEQUENCE [LARGE SCALE GENOMIC DNA]</scope>
    <source>
        <strain evidence="2 3">TBZ9</strain>
    </source>
</reference>
<dbReference type="EMBL" id="JABFHI010000002">
    <property type="protein sequence ID" value="NOG31684.1"/>
    <property type="molecule type" value="Genomic_DNA"/>
</dbReference>
<protein>
    <submittedName>
        <fullName evidence="2">ISAs1 family transposase</fullName>
    </submittedName>
</protein>
<organism evidence="2 3">
    <name type="scientific">Vreelandella azerica</name>
    <dbReference type="NCBI Taxonomy" id="2732867"/>
    <lineage>
        <taxon>Bacteria</taxon>
        <taxon>Pseudomonadati</taxon>
        <taxon>Pseudomonadota</taxon>
        <taxon>Gammaproteobacteria</taxon>
        <taxon>Oceanospirillales</taxon>
        <taxon>Halomonadaceae</taxon>
        <taxon>Vreelandella</taxon>
    </lineage>
</organism>
<dbReference type="NCBIfam" id="NF033564">
    <property type="entry name" value="transpos_ISAs1"/>
    <property type="match status" value="1"/>
</dbReference>
<dbReference type="GO" id="GO:0003677">
    <property type="term" value="F:DNA binding"/>
    <property type="evidence" value="ECO:0007669"/>
    <property type="project" value="InterPro"/>
</dbReference>
<dbReference type="Proteomes" id="UP000588806">
    <property type="component" value="Unassembled WGS sequence"/>
</dbReference>
<name>A0A7Y3TZS7_9GAMM</name>
<dbReference type="PANTHER" id="PTHR30298:SF0">
    <property type="entry name" value="PROTEIN YBFL-RELATED"/>
    <property type="match status" value="1"/>
</dbReference>